<proteinExistence type="predicted"/>
<evidence type="ECO:0000313" key="4">
    <source>
        <dbReference type="Proteomes" id="UP000095228"/>
    </source>
</evidence>
<dbReference type="Proteomes" id="UP000095228">
    <property type="component" value="Chromosome"/>
</dbReference>
<evidence type="ECO:0000313" key="3">
    <source>
        <dbReference type="EMBL" id="AOS43120.1"/>
    </source>
</evidence>
<dbReference type="OrthoDB" id="10015775at2"/>
<organism evidence="3 4">
    <name type="scientific">Lacunisphaera limnophila</name>
    <dbReference type="NCBI Taxonomy" id="1838286"/>
    <lineage>
        <taxon>Bacteria</taxon>
        <taxon>Pseudomonadati</taxon>
        <taxon>Verrucomicrobiota</taxon>
        <taxon>Opitutia</taxon>
        <taxon>Opitutales</taxon>
        <taxon>Opitutaceae</taxon>
        <taxon>Lacunisphaera</taxon>
    </lineage>
</organism>
<sequence>MRPNLYLTASFLLLGFSTATAQLYVPVGVNTGVTAHFAFTLDTVSNQLQLQIDNRYAGSGGAGGTITSFGFNAPNALLASTSLISQNWNLLTPGRIEPSDWTLSIPYALNAGGNNFGQDAGLISGPNANGGSPQRGIRFGEVATFVFQFDDFATVTGFLGDDGVTARWQSITVTGGSDQNFSLASTSDEGFGSVALTPVPEPSTYGLAGAGVLLLGIAIRRRLGRPGKQSVVSA</sequence>
<dbReference type="AlphaFoldDB" id="A0A1I7PHN2"/>
<reference evidence="3 4" key="1">
    <citation type="submission" date="2016-06" db="EMBL/GenBank/DDBJ databases">
        <title>Three novel species with peptidoglycan cell walls form the new genus Lacunisphaera gen. nov. in the family Opitutaceae of the verrucomicrobial subdivision 4.</title>
        <authorList>
            <person name="Rast P."/>
            <person name="Gloeckner I."/>
            <person name="Jogler M."/>
            <person name="Boedeker C."/>
            <person name="Jeske O."/>
            <person name="Wiegand S."/>
            <person name="Reinhardt R."/>
            <person name="Schumann P."/>
            <person name="Rohde M."/>
            <person name="Spring S."/>
            <person name="Gloeckner F.O."/>
            <person name="Jogler C."/>
        </authorList>
    </citation>
    <scope>NUCLEOTIDE SEQUENCE [LARGE SCALE GENOMIC DNA]</scope>
    <source>
        <strain evidence="3 4">IG16b</strain>
    </source>
</reference>
<dbReference type="RefSeq" id="WP_069960509.1">
    <property type="nucleotide sequence ID" value="NZ_CP016094.1"/>
</dbReference>
<feature type="domain" description="Ice-binding protein C-terminal" evidence="2">
    <location>
        <begin position="198"/>
        <end position="222"/>
    </location>
</feature>
<feature type="chain" id="PRO_5009304115" evidence="1">
    <location>
        <begin position="22"/>
        <end position="234"/>
    </location>
</feature>
<dbReference type="InterPro" id="IPR013424">
    <property type="entry name" value="Ice-binding_C"/>
</dbReference>
<dbReference type="KEGG" id="obg:Verru16b_00161"/>
<evidence type="ECO:0000259" key="2">
    <source>
        <dbReference type="Pfam" id="PF07589"/>
    </source>
</evidence>
<dbReference type="Pfam" id="PF07589">
    <property type="entry name" value="PEP-CTERM"/>
    <property type="match status" value="1"/>
</dbReference>
<accession>A0A1I7PHN2</accession>
<name>A0A1I7PHN2_9BACT</name>
<keyword evidence="1" id="KW-0732">Signal</keyword>
<gene>
    <name evidence="3" type="ORF">Verru16b_00161</name>
</gene>
<dbReference type="EMBL" id="CP016094">
    <property type="protein sequence ID" value="AOS43120.1"/>
    <property type="molecule type" value="Genomic_DNA"/>
</dbReference>
<evidence type="ECO:0000256" key="1">
    <source>
        <dbReference type="SAM" id="SignalP"/>
    </source>
</evidence>
<keyword evidence="4" id="KW-1185">Reference proteome</keyword>
<protein>
    <submittedName>
        <fullName evidence="3">PEP-CTERM motif protein</fullName>
    </submittedName>
</protein>
<feature type="signal peptide" evidence="1">
    <location>
        <begin position="1"/>
        <end position="21"/>
    </location>
</feature>